<comment type="caution">
    <text evidence="1">The sequence shown here is derived from an EMBL/GenBank/DDBJ whole genome shotgun (WGS) entry which is preliminary data.</text>
</comment>
<sequence>MATLVEIVPYDQNWPRLFSAAESKLRQLLGSMAVGIDHIGSTSIPAMPAKPILDIDITLRGLSDVPIASAILTSAGYQPRGNRYHDDVWAFMKHDSVPKQRVYLCPPENETHMRRVIFRDYLRAHADIAEAYSSLKMQLARRFPYDGDRYTAEKSGFITEIVRLAQPAVSGSGAATSTGWSTNS</sequence>
<protein>
    <recommendedName>
        <fullName evidence="3">GrpB family protein</fullName>
    </recommendedName>
</protein>
<proteinExistence type="predicted"/>
<organism evidence="1 2">
    <name type="scientific">Pleomorphomonas carboxyditropha</name>
    <dbReference type="NCBI Taxonomy" id="2023338"/>
    <lineage>
        <taxon>Bacteria</taxon>
        <taxon>Pseudomonadati</taxon>
        <taxon>Pseudomonadota</taxon>
        <taxon>Alphaproteobacteria</taxon>
        <taxon>Hyphomicrobiales</taxon>
        <taxon>Pleomorphomonadaceae</taxon>
        <taxon>Pleomorphomonas</taxon>
    </lineage>
</organism>
<dbReference type="Pfam" id="PF04229">
    <property type="entry name" value="GrpB"/>
    <property type="match status" value="1"/>
</dbReference>
<evidence type="ECO:0000313" key="2">
    <source>
        <dbReference type="Proteomes" id="UP000231070"/>
    </source>
</evidence>
<evidence type="ECO:0000313" key="1">
    <source>
        <dbReference type="EMBL" id="PIO98794.1"/>
    </source>
</evidence>
<accession>A0A2G9WVU0</accession>
<dbReference type="EMBL" id="NQVN01000008">
    <property type="protein sequence ID" value="PIO98794.1"/>
    <property type="molecule type" value="Genomic_DNA"/>
</dbReference>
<dbReference type="Proteomes" id="UP000231070">
    <property type="component" value="Unassembled WGS sequence"/>
</dbReference>
<dbReference type="OrthoDB" id="9799092at2"/>
<dbReference type="PANTHER" id="PTHR34822">
    <property type="entry name" value="GRPB DOMAIN PROTEIN (AFU_ORTHOLOGUE AFUA_1G01530)"/>
    <property type="match status" value="1"/>
</dbReference>
<dbReference type="AlphaFoldDB" id="A0A2G9WVU0"/>
<dbReference type="SUPFAM" id="SSF81301">
    <property type="entry name" value="Nucleotidyltransferase"/>
    <property type="match status" value="1"/>
</dbReference>
<gene>
    <name evidence="1" type="ORF">CJ014_13930</name>
</gene>
<reference evidence="1 2" key="1">
    <citation type="submission" date="2017-08" db="EMBL/GenBank/DDBJ databases">
        <title>Pleomorphomonas carboxidotrophicus sp. nov., a new mesophilic hydrogenogenic carboxidotroph.</title>
        <authorList>
            <person name="Esquivel-Elizondo S."/>
            <person name="Krajmalnik-Brown R."/>
            <person name="Maldonado J."/>
        </authorList>
    </citation>
    <scope>NUCLEOTIDE SEQUENCE [LARGE SCALE GENOMIC DNA]</scope>
    <source>
        <strain evidence="1 2">SVCO-16</strain>
    </source>
</reference>
<keyword evidence="2" id="KW-1185">Reference proteome</keyword>
<dbReference type="RefSeq" id="WP_100081088.1">
    <property type="nucleotide sequence ID" value="NZ_NQVN01000008.1"/>
</dbReference>
<dbReference type="PANTHER" id="PTHR34822:SF1">
    <property type="entry name" value="GRPB FAMILY PROTEIN"/>
    <property type="match status" value="1"/>
</dbReference>
<dbReference type="InterPro" id="IPR007344">
    <property type="entry name" value="GrpB/CoaE"/>
</dbReference>
<name>A0A2G9WVU0_9HYPH</name>
<dbReference type="InterPro" id="IPR043519">
    <property type="entry name" value="NT_sf"/>
</dbReference>
<evidence type="ECO:0008006" key="3">
    <source>
        <dbReference type="Google" id="ProtNLM"/>
    </source>
</evidence>
<dbReference type="Gene3D" id="3.30.460.10">
    <property type="entry name" value="Beta Polymerase, domain 2"/>
    <property type="match status" value="1"/>
</dbReference>